<dbReference type="NCBIfam" id="TIGR04057">
    <property type="entry name" value="SusC_RagA_signa"/>
    <property type="match status" value="1"/>
</dbReference>
<dbReference type="InterPro" id="IPR008969">
    <property type="entry name" value="CarboxyPept-like_regulatory"/>
</dbReference>
<evidence type="ECO:0000256" key="1">
    <source>
        <dbReference type="ARBA" id="ARBA00004571"/>
    </source>
</evidence>
<evidence type="ECO:0000313" key="14">
    <source>
        <dbReference type="Proteomes" id="UP000199643"/>
    </source>
</evidence>
<dbReference type="Pfam" id="PF13715">
    <property type="entry name" value="CarbopepD_reg_2"/>
    <property type="match status" value="1"/>
</dbReference>
<proteinExistence type="inferred from homology"/>
<keyword evidence="6" id="KW-0408">Iron</keyword>
<dbReference type="Gene3D" id="2.40.170.20">
    <property type="entry name" value="TonB-dependent receptor, beta-barrel domain"/>
    <property type="match status" value="1"/>
</dbReference>
<dbReference type="Pfam" id="PF07715">
    <property type="entry name" value="Plug"/>
    <property type="match status" value="1"/>
</dbReference>
<feature type="domain" description="Secretin/TonB short N-terminal" evidence="12">
    <location>
        <begin position="67"/>
        <end position="118"/>
    </location>
</feature>
<dbReference type="InterPro" id="IPR011662">
    <property type="entry name" value="Secretin/TonB_short_N"/>
</dbReference>
<comment type="similarity">
    <text evidence="10 11">Belongs to the TonB-dependent receptor family.</text>
</comment>
<keyword evidence="2 10" id="KW-0813">Transport</keyword>
<dbReference type="Gene3D" id="3.55.50.30">
    <property type="match status" value="1"/>
</dbReference>
<dbReference type="PROSITE" id="PS52016">
    <property type="entry name" value="TONB_DEPENDENT_REC_3"/>
    <property type="match status" value="1"/>
</dbReference>
<dbReference type="Proteomes" id="UP000199643">
    <property type="component" value="Unassembled WGS sequence"/>
</dbReference>
<dbReference type="InterPro" id="IPR000531">
    <property type="entry name" value="Beta-barrel_TonB"/>
</dbReference>
<dbReference type="InterPro" id="IPR023996">
    <property type="entry name" value="TonB-dep_OMP_SusC/RagA"/>
</dbReference>
<keyword evidence="3 10" id="KW-1134">Transmembrane beta strand</keyword>
<evidence type="ECO:0000256" key="3">
    <source>
        <dbReference type="ARBA" id="ARBA00022452"/>
    </source>
</evidence>
<dbReference type="Gene3D" id="2.60.40.1120">
    <property type="entry name" value="Carboxypeptidase-like, regulatory domain"/>
    <property type="match status" value="1"/>
</dbReference>
<dbReference type="SUPFAM" id="SSF49464">
    <property type="entry name" value="Carboxypeptidase regulatory domain-like"/>
    <property type="match status" value="1"/>
</dbReference>
<evidence type="ECO:0000256" key="2">
    <source>
        <dbReference type="ARBA" id="ARBA00022448"/>
    </source>
</evidence>
<evidence type="ECO:0000256" key="10">
    <source>
        <dbReference type="PROSITE-ProRule" id="PRU01360"/>
    </source>
</evidence>
<keyword evidence="8 10" id="KW-0472">Membrane</keyword>
<dbReference type="GO" id="GO:0009279">
    <property type="term" value="C:cell outer membrane"/>
    <property type="evidence" value="ECO:0007669"/>
    <property type="project" value="UniProtKB-SubCell"/>
</dbReference>
<name>A0A1G8C365_9SPHI</name>
<evidence type="ECO:0000256" key="5">
    <source>
        <dbReference type="ARBA" id="ARBA00022692"/>
    </source>
</evidence>
<evidence type="ECO:0000256" key="9">
    <source>
        <dbReference type="ARBA" id="ARBA00023237"/>
    </source>
</evidence>
<accession>A0A1G8C365</accession>
<dbReference type="AlphaFoldDB" id="A0A1G8C365"/>
<dbReference type="EMBL" id="FNCH01000023">
    <property type="protein sequence ID" value="SDH39936.1"/>
    <property type="molecule type" value="Genomic_DNA"/>
</dbReference>
<dbReference type="InterPro" id="IPR036942">
    <property type="entry name" value="Beta-barrel_TonB_sf"/>
</dbReference>
<protein>
    <submittedName>
        <fullName evidence="13">TonB-linked outer membrane protein, SusC/RagA family</fullName>
    </submittedName>
</protein>
<sequence length="1098" mass="121723">MNYYASRVSRLLVYLRKPLLVMKLTCLLLVSFMLQLSLASSGQTVTLSKKNAAVEKIFKEIERQTGYQFLYTRQMLNGTRPVSIEVNKMSLAEALDLSLKSQPISYKLEDNIIIIQRRAITEPTTNKTAEIIVTGKVTDEAGLPIPSVSIKIKGTNTGVQTAPNGTYSLKVPTGSETLIFSSIGFTSQEIAVNNRTEINVKLKAEANNLTDVVVIGYGLQRKGDVTSSVASVKAENFVKSPVLDAGQLIQGKVAGLTVNTPSGDPTSGSKIRLRGNNTLFGANADPLVIVDGVPSSLKLVAPEDIESVDVLKDGSAAAIYGVRGTNGVIIITTKRSSGKNSNVVEYSGSVSTQTIARKLNMLTADDYRRQIAEGTRLPSYDLGATTDWLKEISNKTPITNIHNITFRGGNSQTNYLATVNYRYFNGIFKKSDNSTLTARADINHSMFDNKVKINMGVLVQNNKYTQTQDGASFNGVVYRQALIRNPTSPLFGSDGHYFEEPNNFEYDNPVARLFESTGLNQNTTQRLNSQITYNPIADLKLSALGSYTKYVSNGGYSESKFHISNIRDKLNGYAALGSTQSIDRLLELTAQYSKKLGDHSFSLLGGYSYQDNSYLNFYERNYDFPTDAFGYYNIQQGRGANRALDALLGSGYSETNLIGFFSRLTYSYKDRYLLMASLRREGASQLYGAAKPYGNFPSVSVGWKITNEAFMKDQTIFDELKLRAGYGVTGNQPNDGFRAVALLGYGANVLSNGNWIQTLVPTQNPNPALRWEEKRETNIGLDFSMYKGRVTGTVDVYNRNYNGLLFDYQVPSPPNLFPSTRANVGTMQNKGIEVLLNIVPIQNKDFEWTTSFNFSTNRNKLVSLSNDLYQATNDFFTTGGTGPPATTFTNIVRVGDNIGDFYGFKVKGVTADGQWIYEGKNGEDVSYSQFNHAFEDKKVLGNGIPKFTGGWNNNFKYKDLDLSITMRGAFGFQILNFQRMYYENTGIQNYNRLVSAYDPVFGTAVLNKNMPVEFNSYYVENGDFWKIDNIVLGYTFNKLKTKYLKGARVYVSSLNTFTITGYKGLDPEVDWSGLAPGNDNRDKYPTARTFTLGFSLNL</sequence>
<dbReference type="InterPro" id="IPR037066">
    <property type="entry name" value="Plug_dom_sf"/>
</dbReference>
<dbReference type="Pfam" id="PF07660">
    <property type="entry name" value="STN"/>
    <property type="match status" value="1"/>
</dbReference>
<dbReference type="InterPro" id="IPR012910">
    <property type="entry name" value="Plug_dom"/>
</dbReference>
<dbReference type="InterPro" id="IPR023997">
    <property type="entry name" value="TonB-dep_OMP_SusC/RagA_CS"/>
</dbReference>
<keyword evidence="7 11" id="KW-0798">TonB box</keyword>
<dbReference type="SUPFAM" id="SSF56935">
    <property type="entry name" value="Porins"/>
    <property type="match status" value="1"/>
</dbReference>
<dbReference type="Pfam" id="PF00593">
    <property type="entry name" value="TonB_dep_Rec_b-barrel"/>
    <property type="match status" value="1"/>
</dbReference>
<keyword evidence="14" id="KW-1185">Reference proteome</keyword>
<keyword evidence="9 10" id="KW-0998">Cell outer membrane</keyword>
<evidence type="ECO:0000256" key="11">
    <source>
        <dbReference type="RuleBase" id="RU003357"/>
    </source>
</evidence>
<evidence type="ECO:0000259" key="12">
    <source>
        <dbReference type="SMART" id="SM00965"/>
    </source>
</evidence>
<evidence type="ECO:0000256" key="6">
    <source>
        <dbReference type="ARBA" id="ARBA00023004"/>
    </source>
</evidence>
<organism evidence="13 14">
    <name type="scientific">Pedobacter terrae</name>
    <dbReference type="NCBI Taxonomy" id="405671"/>
    <lineage>
        <taxon>Bacteria</taxon>
        <taxon>Pseudomonadati</taxon>
        <taxon>Bacteroidota</taxon>
        <taxon>Sphingobacteriia</taxon>
        <taxon>Sphingobacteriales</taxon>
        <taxon>Sphingobacteriaceae</taxon>
        <taxon>Pedobacter</taxon>
    </lineage>
</organism>
<dbReference type="GO" id="GO:0006826">
    <property type="term" value="P:iron ion transport"/>
    <property type="evidence" value="ECO:0007669"/>
    <property type="project" value="UniProtKB-KW"/>
</dbReference>
<keyword evidence="4" id="KW-0406">Ion transport</keyword>
<dbReference type="NCBIfam" id="TIGR04056">
    <property type="entry name" value="OMP_RagA_SusC"/>
    <property type="match status" value="1"/>
</dbReference>
<keyword evidence="4" id="KW-0410">Iron transport</keyword>
<reference evidence="14" key="1">
    <citation type="submission" date="2016-10" db="EMBL/GenBank/DDBJ databases">
        <authorList>
            <person name="Varghese N."/>
            <person name="Submissions S."/>
        </authorList>
    </citation>
    <scope>NUCLEOTIDE SEQUENCE [LARGE SCALE GENOMIC DNA]</scope>
    <source>
        <strain evidence="14">DSM 17933</strain>
    </source>
</reference>
<evidence type="ECO:0000256" key="8">
    <source>
        <dbReference type="ARBA" id="ARBA00023136"/>
    </source>
</evidence>
<gene>
    <name evidence="13" type="ORF">SAMN05421827_12358</name>
</gene>
<keyword evidence="5 10" id="KW-0812">Transmembrane</keyword>
<evidence type="ECO:0000256" key="7">
    <source>
        <dbReference type="ARBA" id="ARBA00023077"/>
    </source>
</evidence>
<dbReference type="InterPro" id="IPR039426">
    <property type="entry name" value="TonB-dep_rcpt-like"/>
</dbReference>
<comment type="subcellular location">
    <subcellularLocation>
        <location evidence="1 10">Cell outer membrane</location>
        <topology evidence="1 10">Multi-pass membrane protein</topology>
    </subcellularLocation>
</comment>
<dbReference type="SMART" id="SM00965">
    <property type="entry name" value="STN"/>
    <property type="match status" value="1"/>
</dbReference>
<evidence type="ECO:0000313" key="13">
    <source>
        <dbReference type="EMBL" id="SDH39936.1"/>
    </source>
</evidence>
<evidence type="ECO:0000256" key="4">
    <source>
        <dbReference type="ARBA" id="ARBA00022496"/>
    </source>
</evidence>
<dbReference type="STRING" id="405671.SAMN05421827_12358"/>
<dbReference type="Gene3D" id="2.170.130.10">
    <property type="entry name" value="TonB-dependent receptor, plug domain"/>
    <property type="match status" value="1"/>
</dbReference>